<feature type="domain" description="N-acetyltransferase" evidence="2">
    <location>
        <begin position="1"/>
        <end position="153"/>
    </location>
</feature>
<dbReference type="PANTHER" id="PTHR13947:SF58">
    <property type="entry name" value="8B (PUTATIVE,_PSEUDO-RELATED"/>
    <property type="match status" value="1"/>
</dbReference>
<organism evidence="3 4">
    <name type="scientific">Acanthochromis polyacanthus</name>
    <name type="common">spiny chromis</name>
    <dbReference type="NCBI Taxonomy" id="80966"/>
    <lineage>
        <taxon>Eukaryota</taxon>
        <taxon>Metazoa</taxon>
        <taxon>Chordata</taxon>
        <taxon>Craniata</taxon>
        <taxon>Vertebrata</taxon>
        <taxon>Euteleostomi</taxon>
        <taxon>Actinopterygii</taxon>
        <taxon>Neopterygii</taxon>
        <taxon>Teleostei</taxon>
        <taxon>Neoteleostei</taxon>
        <taxon>Acanthomorphata</taxon>
        <taxon>Ovalentaria</taxon>
        <taxon>Pomacentridae</taxon>
        <taxon>Acanthochromis</taxon>
    </lineage>
</organism>
<dbReference type="PROSITE" id="PS51186">
    <property type="entry name" value="GNAT"/>
    <property type="match status" value="1"/>
</dbReference>
<protein>
    <submittedName>
        <fullName evidence="3">N-acetyltransferase 8-like 2</fullName>
    </submittedName>
</protein>
<keyword evidence="4" id="KW-1185">Reference proteome</keyword>
<dbReference type="InterPro" id="IPR016181">
    <property type="entry name" value="Acyl_CoA_acyltransferase"/>
</dbReference>
<dbReference type="InParanoid" id="A0A3Q1FZT0"/>
<evidence type="ECO:0000256" key="1">
    <source>
        <dbReference type="ARBA" id="ARBA00022679"/>
    </source>
</evidence>
<dbReference type="InterPro" id="IPR050769">
    <property type="entry name" value="NAT_camello-type"/>
</dbReference>
<dbReference type="GO" id="GO:0008080">
    <property type="term" value="F:N-acetyltransferase activity"/>
    <property type="evidence" value="ECO:0007669"/>
    <property type="project" value="InterPro"/>
</dbReference>
<evidence type="ECO:0000259" key="2">
    <source>
        <dbReference type="PROSITE" id="PS51186"/>
    </source>
</evidence>
<dbReference type="SUPFAM" id="SSF55729">
    <property type="entry name" value="Acyl-CoA N-acyltransferases (Nat)"/>
    <property type="match status" value="1"/>
</dbReference>
<dbReference type="AlphaFoldDB" id="A0A3Q1FZT0"/>
<dbReference type="InterPro" id="IPR000182">
    <property type="entry name" value="GNAT_dom"/>
</dbReference>
<accession>A0A3Q1FZT0</accession>
<dbReference type="Pfam" id="PF00583">
    <property type="entry name" value="Acetyltransf_1"/>
    <property type="match status" value="1"/>
</dbReference>
<dbReference type="Proteomes" id="UP000257200">
    <property type="component" value="Unplaced"/>
</dbReference>
<dbReference type="STRING" id="80966.ENSAPOP00000011780"/>
<evidence type="ECO:0000313" key="4">
    <source>
        <dbReference type="Proteomes" id="UP000257200"/>
    </source>
</evidence>
<sequence length="167" mass="18251">SLIQSLFTAVLCVDVFKQGASTVFSSHILTFNYDCFWVAEAEVDGRPQVLGMVAVMAKHSGKEKHGELFRMIISQQCRRLGLGLRLAHTVIDFCKERGFSKVVLETSSTQMAAVALYSKLGFSVVVSHTTTEAASWVAPLARVTIFKMEKSLNCGTLLPVPPVNPSD</sequence>
<dbReference type="GeneTree" id="ENSGT00950000182932"/>
<dbReference type="CDD" id="cd04301">
    <property type="entry name" value="NAT_SF"/>
    <property type="match status" value="1"/>
</dbReference>
<dbReference type="Ensembl" id="ENSAPOT00000019462.1">
    <property type="protein sequence ID" value="ENSAPOP00000011780.1"/>
    <property type="gene ID" value="ENSAPOG00000014405.1"/>
</dbReference>
<reference evidence="3" key="1">
    <citation type="submission" date="2025-08" db="UniProtKB">
        <authorList>
            <consortium name="Ensembl"/>
        </authorList>
    </citation>
    <scope>IDENTIFICATION</scope>
</reference>
<evidence type="ECO:0000313" key="3">
    <source>
        <dbReference type="Ensembl" id="ENSAPOP00000011780.1"/>
    </source>
</evidence>
<proteinExistence type="predicted"/>
<name>A0A3Q1FZT0_9TELE</name>
<keyword evidence="1" id="KW-0808">Transferase</keyword>
<reference evidence="3" key="2">
    <citation type="submission" date="2025-09" db="UniProtKB">
        <authorList>
            <consortium name="Ensembl"/>
        </authorList>
    </citation>
    <scope>IDENTIFICATION</scope>
</reference>
<dbReference type="Gene3D" id="3.40.630.30">
    <property type="match status" value="1"/>
</dbReference>
<dbReference type="PANTHER" id="PTHR13947">
    <property type="entry name" value="GNAT FAMILY N-ACETYLTRANSFERASE"/>
    <property type="match status" value="1"/>
</dbReference>